<keyword evidence="9" id="KW-1185">Reference proteome</keyword>
<comment type="subunit">
    <text evidence="6">Occurs in many kinds of cells as a complex with monomeric actin in a 1:1 ratio.</text>
</comment>
<protein>
    <recommendedName>
        <fullName evidence="7">Profilin</fullName>
    </recommendedName>
</protein>
<dbReference type="InterPro" id="IPR027310">
    <property type="entry name" value="Profilin_CS"/>
</dbReference>
<dbReference type="PANTHER" id="PTHR11604:SF0">
    <property type="entry name" value="PROFILIN"/>
    <property type="match status" value="1"/>
</dbReference>
<keyword evidence="4 7" id="KW-0009">Actin-binding</keyword>
<dbReference type="SMART" id="SM00392">
    <property type="entry name" value="PROF"/>
    <property type="match status" value="1"/>
</dbReference>
<evidence type="ECO:0000256" key="5">
    <source>
        <dbReference type="ARBA" id="ARBA00023212"/>
    </source>
</evidence>
<dbReference type="InterPro" id="IPR005455">
    <property type="entry name" value="PFN_euk"/>
</dbReference>
<comment type="function">
    <text evidence="6">Binds to actin and affects the structure of the cytoskeleton. At high concentrations, profilin prevents the polymerization of actin, whereas it enhances it at low concentrations.</text>
</comment>
<dbReference type="GO" id="GO:0003785">
    <property type="term" value="F:actin monomer binding"/>
    <property type="evidence" value="ECO:0007669"/>
    <property type="project" value="TreeGrafter"/>
</dbReference>
<evidence type="ECO:0000256" key="1">
    <source>
        <dbReference type="ARBA" id="ARBA00004245"/>
    </source>
</evidence>
<dbReference type="EMBL" id="BNJQ01000029">
    <property type="protein sequence ID" value="GHP10493.1"/>
    <property type="molecule type" value="Genomic_DNA"/>
</dbReference>
<comment type="caution">
    <text evidence="8">The sequence shown here is derived from an EMBL/GenBank/DDBJ whole genome shotgun (WGS) entry which is preliminary data.</text>
</comment>
<keyword evidence="5 6" id="KW-0206">Cytoskeleton</keyword>
<dbReference type="PANTHER" id="PTHR11604">
    <property type="entry name" value="PROFILIN"/>
    <property type="match status" value="1"/>
</dbReference>
<evidence type="ECO:0000256" key="7">
    <source>
        <dbReference type="RuleBase" id="RU003909"/>
    </source>
</evidence>
<evidence type="ECO:0000313" key="8">
    <source>
        <dbReference type="EMBL" id="GHP10493.1"/>
    </source>
</evidence>
<dbReference type="InterPro" id="IPR036140">
    <property type="entry name" value="PFN_sf"/>
</dbReference>
<dbReference type="Proteomes" id="UP000660262">
    <property type="component" value="Unassembled WGS sequence"/>
</dbReference>
<dbReference type="OrthoDB" id="421374at2759"/>
<accession>A0A830HUT7</accession>
<keyword evidence="3" id="KW-0963">Cytoplasm</keyword>
<comment type="subcellular location">
    <subcellularLocation>
        <location evidence="1">Cytoplasm</location>
        <location evidence="1">Cytoskeleton</location>
    </subcellularLocation>
</comment>
<dbReference type="SUPFAM" id="SSF55770">
    <property type="entry name" value="Profilin (actin-binding protein)"/>
    <property type="match status" value="1"/>
</dbReference>
<evidence type="ECO:0000256" key="3">
    <source>
        <dbReference type="ARBA" id="ARBA00022490"/>
    </source>
</evidence>
<proteinExistence type="inferred from homology"/>
<dbReference type="Gene3D" id="3.30.450.30">
    <property type="entry name" value="Dynein light chain 2a, cytoplasmic"/>
    <property type="match status" value="1"/>
</dbReference>
<dbReference type="PRINTS" id="PR01640">
    <property type="entry name" value="PROFILINPLNT"/>
</dbReference>
<dbReference type="InterPro" id="IPR048278">
    <property type="entry name" value="PFN"/>
</dbReference>
<dbReference type="Pfam" id="PF00235">
    <property type="entry name" value="Profilin"/>
    <property type="match status" value="1"/>
</dbReference>
<dbReference type="AlphaFoldDB" id="A0A830HUT7"/>
<organism evidence="8 9">
    <name type="scientific">Pycnococcus provasolii</name>
    <dbReference type="NCBI Taxonomy" id="41880"/>
    <lineage>
        <taxon>Eukaryota</taxon>
        <taxon>Viridiplantae</taxon>
        <taxon>Chlorophyta</taxon>
        <taxon>Pseudoscourfieldiophyceae</taxon>
        <taxon>Pseudoscourfieldiales</taxon>
        <taxon>Pycnococcaceae</taxon>
        <taxon>Pycnococcus</taxon>
    </lineage>
</organism>
<dbReference type="PROSITE" id="PS00414">
    <property type="entry name" value="PROFILIN"/>
    <property type="match status" value="1"/>
</dbReference>
<dbReference type="GO" id="GO:0005938">
    <property type="term" value="C:cell cortex"/>
    <property type="evidence" value="ECO:0007669"/>
    <property type="project" value="TreeGrafter"/>
</dbReference>
<evidence type="ECO:0000256" key="6">
    <source>
        <dbReference type="RuleBase" id="RU003908"/>
    </source>
</evidence>
<dbReference type="PRINTS" id="PR00392">
    <property type="entry name" value="PROFILIN"/>
</dbReference>
<dbReference type="GO" id="GO:0005856">
    <property type="term" value="C:cytoskeleton"/>
    <property type="evidence" value="ECO:0007669"/>
    <property type="project" value="UniProtKB-SubCell"/>
</dbReference>
<name>A0A830HUT7_9CHLO</name>
<gene>
    <name evidence="8" type="ORF">PPROV_000922400</name>
</gene>
<sequence>MSWQSYVDDHLIATGTVSQAAICDHEGNIWANSPGFTPSSAEVKMMVGGFNTSGSLQASGIPCSGVKYMFVRGDEKELFGRKGSSAVAVAMCNSCVLIGTCAENIQPGQLTTTVFKLADYLRESGI</sequence>
<evidence type="ECO:0000313" key="9">
    <source>
        <dbReference type="Proteomes" id="UP000660262"/>
    </source>
</evidence>
<dbReference type="CDD" id="cd00148">
    <property type="entry name" value="PROF"/>
    <property type="match status" value="1"/>
</dbReference>
<comment type="similarity">
    <text evidence="2 7">Belongs to the profilin family.</text>
</comment>
<evidence type="ECO:0000256" key="2">
    <source>
        <dbReference type="ARBA" id="ARBA00010058"/>
    </source>
</evidence>
<reference evidence="8" key="1">
    <citation type="submission" date="2020-10" db="EMBL/GenBank/DDBJ databases">
        <title>Unveiling of a novel bifunctional photoreceptor, Dualchrome1, isolated from a cosmopolitan green alga.</title>
        <authorList>
            <person name="Suzuki S."/>
            <person name="Kawachi M."/>
        </authorList>
    </citation>
    <scope>NUCLEOTIDE SEQUENCE</scope>
    <source>
        <strain evidence="8">NIES 2893</strain>
    </source>
</reference>
<evidence type="ECO:0000256" key="4">
    <source>
        <dbReference type="ARBA" id="ARBA00023203"/>
    </source>
</evidence>